<evidence type="ECO:0000313" key="11">
    <source>
        <dbReference type="Proteomes" id="UP000694400"/>
    </source>
</evidence>
<evidence type="ECO:0000256" key="7">
    <source>
        <dbReference type="SAM" id="Phobius"/>
    </source>
</evidence>
<reference evidence="10" key="2">
    <citation type="submission" date="2025-08" db="UniProtKB">
        <authorList>
            <consortium name="Ensembl"/>
        </authorList>
    </citation>
    <scope>IDENTIFICATION</scope>
</reference>
<dbReference type="AlphaFoldDB" id="A0A8B9TD43"/>
<accession>A0A8B9TD43</accession>
<dbReference type="InterPro" id="IPR045909">
    <property type="entry name" value="MID49/MID51"/>
</dbReference>
<feature type="domain" description="Mitochondrial dynamics protein MID51-like C-terminal" evidence="9">
    <location>
        <begin position="120"/>
        <end position="284"/>
    </location>
</feature>
<keyword evidence="6 7" id="KW-0472">Membrane</keyword>
<evidence type="ECO:0000259" key="9">
    <source>
        <dbReference type="Pfam" id="PF21297"/>
    </source>
</evidence>
<evidence type="ECO:0000256" key="1">
    <source>
        <dbReference type="ARBA" id="ARBA00004572"/>
    </source>
</evidence>
<dbReference type="Pfam" id="PF21297">
    <property type="entry name" value="MID51-like_C"/>
    <property type="match status" value="1"/>
</dbReference>
<keyword evidence="4 7" id="KW-1133">Transmembrane helix</keyword>
<evidence type="ECO:0000256" key="4">
    <source>
        <dbReference type="ARBA" id="ARBA00022989"/>
    </source>
</evidence>
<dbReference type="PANTHER" id="PTHR16451">
    <property type="entry name" value="MITOCHONDRIAL DYNAMICS PROTEINS 49/51 FAMILY MEMBER"/>
    <property type="match status" value="1"/>
</dbReference>
<proteinExistence type="predicted"/>
<dbReference type="Proteomes" id="UP000694400">
    <property type="component" value="Chromosome 15"/>
</dbReference>
<dbReference type="GO" id="GO:0005741">
    <property type="term" value="C:mitochondrial outer membrane"/>
    <property type="evidence" value="ECO:0007669"/>
    <property type="project" value="UniProtKB-SubCell"/>
</dbReference>
<organism evidence="10 11">
    <name type="scientific">Anas platyrhynchos</name>
    <name type="common">Mallard</name>
    <name type="synonym">Anas boschas</name>
    <dbReference type="NCBI Taxonomy" id="8839"/>
    <lineage>
        <taxon>Eukaryota</taxon>
        <taxon>Metazoa</taxon>
        <taxon>Chordata</taxon>
        <taxon>Craniata</taxon>
        <taxon>Vertebrata</taxon>
        <taxon>Euteleostomi</taxon>
        <taxon>Archelosauria</taxon>
        <taxon>Archosauria</taxon>
        <taxon>Dinosauria</taxon>
        <taxon>Saurischia</taxon>
        <taxon>Theropoda</taxon>
        <taxon>Coelurosauria</taxon>
        <taxon>Aves</taxon>
        <taxon>Neognathae</taxon>
        <taxon>Galloanserae</taxon>
        <taxon>Anseriformes</taxon>
        <taxon>Anatidae</taxon>
        <taxon>Anatinae</taxon>
        <taxon>Anas</taxon>
    </lineage>
</organism>
<evidence type="ECO:0000256" key="2">
    <source>
        <dbReference type="ARBA" id="ARBA00022692"/>
    </source>
</evidence>
<protein>
    <submittedName>
        <fullName evidence="10">Mitochondrial elongation factor 2</fullName>
    </submittedName>
</protein>
<dbReference type="Pfam" id="PF20266">
    <property type="entry name" value="Mab-21_C"/>
    <property type="match status" value="1"/>
</dbReference>
<comment type="subcellular location">
    <subcellularLocation>
        <location evidence="1">Mitochondrion outer membrane</location>
        <topology evidence="1">Single-pass membrane protein</topology>
    </subcellularLocation>
</comment>
<dbReference type="Gene3D" id="3.30.460.90">
    <property type="match status" value="1"/>
</dbReference>
<evidence type="ECO:0000259" key="8">
    <source>
        <dbReference type="Pfam" id="PF20266"/>
    </source>
</evidence>
<dbReference type="InterPro" id="IPR046906">
    <property type="entry name" value="Mab-21_HhH/H2TH-like"/>
</dbReference>
<feature type="transmembrane region" description="Helical" evidence="7">
    <location>
        <begin position="27"/>
        <end position="46"/>
    </location>
</feature>
<dbReference type="Gene3D" id="1.10.1410.40">
    <property type="match status" value="1"/>
</dbReference>
<evidence type="ECO:0000256" key="3">
    <source>
        <dbReference type="ARBA" id="ARBA00022787"/>
    </source>
</evidence>
<reference evidence="10" key="3">
    <citation type="submission" date="2025-09" db="UniProtKB">
        <authorList>
            <consortium name="Ensembl"/>
        </authorList>
    </citation>
    <scope>IDENTIFICATION</scope>
</reference>
<dbReference type="FunFam" id="1.10.1410.40:FF:000003">
    <property type="entry name" value="Mitochondrial dynamics protein MID51"/>
    <property type="match status" value="1"/>
</dbReference>
<dbReference type="Ensembl" id="ENSAPLT00020020326.1">
    <property type="protein sequence ID" value="ENSAPLP00020018801.1"/>
    <property type="gene ID" value="ENSAPLG00020013355.1"/>
</dbReference>
<evidence type="ECO:0000256" key="6">
    <source>
        <dbReference type="ARBA" id="ARBA00023136"/>
    </source>
</evidence>
<sequence>HPGAGCRCSRQDDSGLGSVLDVLLANARLVLGVSGAAVLAIATLAVKRVRMVGGFGMGLPGLPRHITLEMGCGALPGLFLACPAPPDPPQAESIPQHCLTLQEKLLLHHSSLLAVHEAQAAFGRQLACSICTELQNFLRNKCPELPFGNLFLSGPLLDGLRALAADHVHFMLPVVLDAALWSLIPGEDTVVRNPRYWLIKRRALEYFPRGCSPWDKFLVGRYLSSNTLNETLHKLLVASINWPAIGSLLGSLIRPVVASRELRLEVKHEELELSIALFPVGLVENLWLESFSRAEASKVRELDAGDAGARQSCLRVLNNVCRSHPALHRLSGSPLVHVVLHLSAAGGDWAEGSLAARFQQVLEELVGYLEQGVLPSYFNHKVNLFGELLEEEDRGDGLLALQGGGLSQNCCWGRNERCVGSPPPRHRVCPLCLLLPAMGCDASSCLVGKRPSSCTL</sequence>
<dbReference type="GO" id="GO:0090141">
    <property type="term" value="P:positive regulation of mitochondrial fission"/>
    <property type="evidence" value="ECO:0007669"/>
    <property type="project" value="TreeGrafter"/>
</dbReference>
<feature type="domain" description="Mab-21-like HhH/H2TH-like" evidence="8">
    <location>
        <begin position="310"/>
        <end position="390"/>
    </location>
</feature>
<reference evidence="10" key="1">
    <citation type="submission" date="2019-08" db="EMBL/GenBank/DDBJ databases">
        <title>Three high-quality genomes provides insights into domestication of ducks.</title>
        <authorList>
            <person name="Hou Z.C."/>
            <person name="Zhu F."/>
            <person name="Yin Z.T."/>
            <person name="Zhang F."/>
        </authorList>
    </citation>
    <scope>NUCLEOTIDE SEQUENCE [LARGE SCALE GENOMIC DNA]</scope>
</reference>
<keyword evidence="5" id="KW-0496">Mitochondrion</keyword>
<name>A0A8B9TD43_ANAPL</name>
<dbReference type="SMART" id="SM01265">
    <property type="entry name" value="Mab-21"/>
    <property type="match status" value="1"/>
</dbReference>
<keyword evidence="3" id="KW-1000">Mitochondrion outer membrane</keyword>
<dbReference type="InterPro" id="IPR049097">
    <property type="entry name" value="MID51-like_C"/>
</dbReference>
<evidence type="ECO:0000313" key="10">
    <source>
        <dbReference type="Ensembl" id="ENSAPLP00020018801.1"/>
    </source>
</evidence>
<dbReference type="InterPro" id="IPR024810">
    <property type="entry name" value="MAB21L/cGLR"/>
</dbReference>
<evidence type="ECO:0000256" key="5">
    <source>
        <dbReference type="ARBA" id="ARBA00023128"/>
    </source>
</evidence>
<dbReference type="GO" id="GO:0007005">
    <property type="term" value="P:mitochondrion organization"/>
    <property type="evidence" value="ECO:0007669"/>
    <property type="project" value="InterPro"/>
</dbReference>
<keyword evidence="2 7" id="KW-0812">Transmembrane</keyword>
<dbReference type="PANTHER" id="PTHR16451:SF11">
    <property type="entry name" value="MITOCHONDRIAL DYNAMICS PROTEIN MID49"/>
    <property type="match status" value="1"/>
</dbReference>